<gene>
    <name evidence="1" type="ORF">ISS97_12010</name>
</gene>
<reference evidence="1 2" key="1">
    <citation type="submission" date="2020-10" db="EMBL/GenBank/DDBJ databases">
        <title>Phylogeny of dyella-like bacteria.</title>
        <authorList>
            <person name="Fu J."/>
        </authorList>
    </citation>
    <scope>NUCLEOTIDE SEQUENCE [LARGE SCALE GENOMIC DNA]</scope>
    <source>
        <strain evidence="1 2">BB4</strain>
    </source>
</reference>
<dbReference type="RefSeq" id="WP_379986411.1">
    <property type="nucleotide sequence ID" value="NZ_JADIKD010000010.1"/>
</dbReference>
<evidence type="ECO:0000313" key="1">
    <source>
        <dbReference type="EMBL" id="MFK2917990.1"/>
    </source>
</evidence>
<dbReference type="Gene3D" id="1.10.10.10">
    <property type="entry name" value="Winged helix-like DNA-binding domain superfamily/Winged helix DNA-binding domain"/>
    <property type="match status" value="1"/>
</dbReference>
<dbReference type="InterPro" id="IPR036390">
    <property type="entry name" value="WH_DNA-bd_sf"/>
</dbReference>
<name>A0ABW8K5X5_9GAMM</name>
<dbReference type="InterPro" id="IPR002481">
    <property type="entry name" value="FUR"/>
</dbReference>
<dbReference type="InterPro" id="IPR036388">
    <property type="entry name" value="WH-like_DNA-bd_sf"/>
</dbReference>
<dbReference type="EMBL" id="JADIKD010000010">
    <property type="protein sequence ID" value="MFK2917990.1"/>
    <property type="molecule type" value="Genomic_DNA"/>
</dbReference>
<evidence type="ECO:0008006" key="3">
    <source>
        <dbReference type="Google" id="ProtNLM"/>
    </source>
</evidence>
<sequence>MNEIPADLASWQARCKAGGLSITTPRRAVLRALLEQDGMDAVALLQRARTHHAGTSVGTVYRFMRELERLGLAHAQAQAHGRLRWYLGVAPAPAATSSLPDIGRLVAQLREFLHQLEALGFAEANPSSAPNTMTVDRTWRLL</sequence>
<proteinExistence type="predicted"/>
<comment type="caution">
    <text evidence="1">The sequence shown here is derived from an EMBL/GenBank/DDBJ whole genome shotgun (WGS) entry which is preliminary data.</text>
</comment>
<dbReference type="Pfam" id="PF01475">
    <property type="entry name" value="FUR"/>
    <property type="match status" value="1"/>
</dbReference>
<dbReference type="SUPFAM" id="SSF46785">
    <property type="entry name" value="Winged helix' DNA-binding domain"/>
    <property type="match status" value="1"/>
</dbReference>
<organism evidence="1 2">
    <name type="scientific">Dyella koreensis</name>
    <dbReference type="NCBI Taxonomy" id="311235"/>
    <lineage>
        <taxon>Bacteria</taxon>
        <taxon>Pseudomonadati</taxon>
        <taxon>Pseudomonadota</taxon>
        <taxon>Gammaproteobacteria</taxon>
        <taxon>Lysobacterales</taxon>
        <taxon>Rhodanobacteraceae</taxon>
        <taxon>Dyella</taxon>
    </lineage>
</organism>
<dbReference type="Proteomes" id="UP001620408">
    <property type="component" value="Unassembled WGS sequence"/>
</dbReference>
<keyword evidence="2" id="KW-1185">Reference proteome</keyword>
<evidence type="ECO:0000313" key="2">
    <source>
        <dbReference type="Proteomes" id="UP001620408"/>
    </source>
</evidence>
<accession>A0ABW8K5X5</accession>
<protein>
    <recommendedName>
        <fullName evidence="3">Ferric uptake regulation protein</fullName>
    </recommendedName>
</protein>